<proteinExistence type="predicted"/>
<name>A0ABR4LYZ9_9EURO</name>
<dbReference type="EMBL" id="JBFXLQ010000008">
    <property type="protein sequence ID" value="KAL2869782.1"/>
    <property type="molecule type" value="Genomic_DNA"/>
</dbReference>
<dbReference type="GeneID" id="98143552"/>
<dbReference type="Proteomes" id="UP001610432">
    <property type="component" value="Unassembled WGS sequence"/>
</dbReference>
<sequence>MLLSPPHWMSLRSKGLMEHIYAIPRYPRGAIFEKHLLVVFSLSTLRGRYQVASHWLLLTFIHGAMFMEVSDSNK</sequence>
<accession>A0ABR4LYZ9</accession>
<keyword evidence="2" id="KW-1185">Reference proteome</keyword>
<evidence type="ECO:0000313" key="1">
    <source>
        <dbReference type="EMBL" id="KAL2869782.1"/>
    </source>
</evidence>
<reference evidence="1 2" key="1">
    <citation type="submission" date="2024-07" db="EMBL/GenBank/DDBJ databases">
        <title>Section-level genome sequencing and comparative genomics of Aspergillus sections Usti and Cavernicolus.</title>
        <authorList>
            <consortium name="Lawrence Berkeley National Laboratory"/>
            <person name="Nybo J.L."/>
            <person name="Vesth T.C."/>
            <person name="Theobald S."/>
            <person name="Frisvad J.C."/>
            <person name="Larsen T.O."/>
            <person name="Kjaerboelling I."/>
            <person name="Rothschild-Mancinelli K."/>
            <person name="Lyhne E.K."/>
            <person name="Kogle M.E."/>
            <person name="Barry K."/>
            <person name="Clum A."/>
            <person name="Na H."/>
            <person name="Ledsgaard L."/>
            <person name="Lin J."/>
            <person name="Lipzen A."/>
            <person name="Kuo A."/>
            <person name="Riley R."/>
            <person name="Mondo S."/>
            <person name="Labutti K."/>
            <person name="Haridas S."/>
            <person name="Pangalinan J."/>
            <person name="Salamov A.A."/>
            <person name="Simmons B.A."/>
            <person name="Magnuson J.K."/>
            <person name="Chen J."/>
            <person name="Drula E."/>
            <person name="Henrissat B."/>
            <person name="Wiebenga A."/>
            <person name="Lubbers R.J."/>
            <person name="Gomes A.C."/>
            <person name="Macurrencykelacurrency M.R."/>
            <person name="Stajich J."/>
            <person name="Grigoriev I.V."/>
            <person name="Mortensen U.H."/>
            <person name="De Vries R.P."/>
            <person name="Baker S.E."/>
            <person name="Andersen M.R."/>
        </authorList>
    </citation>
    <scope>NUCLEOTIDE SEQUENCE [LARGE SCALE GENOMIC DNA]</scope>
    <source>
        <strain evidence="1 2">CBS 449.75</strain>
    </source>
</reference>
<comment type="caution">
    <text evidence="1">The sequence shown here is derived from an EMBL/GenBank/DDBJ whole genome shotgun (WGS) entry which is preliminary data.</text>
</comment>
<evidence type="ECO:0000313" key="2">
    <source>
        <dbReference type="Proteomes" id="UP001610432"/>
    </source>
</evidence>
<organism evidence="1 2">
    <name type="scientific">Aspergillus lucknowensis</name>
    <dbReference type="NCBI Taxonomy" id="176173"/>
    <lineage>
        <taxon>Eukaryota</taxon>
        <taxon>Fungi</taxon>
        <taxon>Dikarya</taxon>
        <taxon>Ascomycota</taxon>
        <taxon>Pezizomycotina</taxon>
        <taxon>Eurotiomycetes</taxon>
        <taxon>Eurotiomycetidae</taxon>
        <taxon>Eurotiales</taxon>
        <taxon>Aspergillaceae</taxon>
        <taxon>Aspergillus</taxon>
        <taxon>Aspergillus subgen. Nidulantes</taxon>
    </lineage>
</organism>
<protein>
    <submittedName>
        <fullName evidence="1">Uncharacterized protein</fullName>
    </submittedName>
</protein>
<gene>
    <name evidence="1" type="ORF">BJX67DRAFT_346965</name>
</gene>
<dbReference type="RefSeq" id="XP_070888761.1">
    <property type="nucleotide sequence ID" value="XM_071028480.1"/>
</dbReference>